<dbReference type="InterPro" id="IPR005033">
    <property type="entry name" value="YEATS"/>
</dbReference>
<dbReference type="EMBL" id="PITJ01000116">
    <property type="protein sequence ID" value="TBU04581.1"/>
    <property type="molecule type" value="Genomic_DNA"/>
</dbReference>
<evidence type="ECO:0000256" key="2">
    <source>
        <dbReference type="PROSITE-ProRule" id="PRU00376"/>
    </source>
</evidence>
<keyword evidence="3" id="KW-0234">DNA repair</keyword>
<dbReference type="GO" id="GO:0006325">
    <property type="term" value="P:chromatin organization"/>
    <property type="evidence" value="ECO:0007669"/>
    <property type="project" value="UniProtKB-KW"/>
</dbReference>
<comment type="function">
    <text evidence="3">Component of the SWR1 complex which mediates the ATP-dependent exchange of histone H2A for an H2A variant leading to transcriptional regulation of selected genes by chromatin remodeling. Component of the NuA4 histone acetyltransferase complex which is involved in transcriptional activation of selected genes principally by acetylation of nucleosomal histones H4 and H2A. The NuA4 complex is also involved in DNA repair. Yaf9 may also be required for viability in conditions in which the structural integrity of the spindle is compromised.</text>
</comment>
<comment type="similarity">
    <text evidence="3">Belongs to the YAF9 family.</text>
</comment>
<accession>A0A4Q9LC05</accession>
<keyword evidence="3" id="KW-0175">Coiled coil</keyword>
<reference evidence="7 8" key="1">
    <citation type="submission" date="2017-12" db="EMBL/GenBank/DDBJ databases">
        <authorList>
            <person name="Pombert J.-F."/>
            <person name="Haag K.L."/>
            <person name="Ebert D."/>
        </authorList>
    </citation>
    <scope>NUCLEOTIDE SEQUENCE [LARGE SCALE GENOMIC DNA]</scope>
    <source>
        <strain evidence="5">FI-OER-3-3</strain>
        <strain evidence="6">IL-G-3</strain>
    </source>
</reference>
<keyword evidence="3" id="KW-0010">Activator</keyword>
<dbReference type="Proteomes" id="UP000292282">
    <property type="component" value="Unassembled WGS sequence"/>
</dbReference>
<evidence type="ECO:0000313" key="8">
    <source>
        <dbReference type="Proteomes" id="UP000292362"/>
    </source>
</evidence>
<dbReference type="STRING" id="1176355.A0A4Q9LC05"/>
<evidence type="ECO:0000313" key="6">
    <source>
        <dbReference type="EMBL" id="TBU20365.1"/>
    </source>
</evidence>
<evidence type="ECO:0000313" key="5">
    <source>
        <dbReference type="EMBL" id="TBU04581.1"/>
    </source>
</evidence>
<keyword evidence="1 2" id="KW-0539">Nucleus</keyword>
<comment type="caution">
    <text evidence="5">The sequence shown here is derived from an EMBL/GenBank/DDBJ whole genome shotgun (WGS) entry which is preliminary data.</text>
</comment>
<dbReference type="GO" id="GO:0006281">
    <property type="term" value="P:DNA repair"/>
    <property type="evidence" value="ECO:0007669"/>
    <property type="project" value="UniProtKB-UniRule"/>
</dbReference>
<dbReference type="GO" id="GO:0005737">
    <property type="term" value="C:cytoplasm"/>
    <property type="evidence" value="ECO:0007669"/>
    <property type="project" value="UniProtKB-SubCell"/>
</dbReference>
<evidence type="ECO:0000256" key="1">
    <source>
        <dbReference type="ARBA" id="ARBA00023242"/>
    </source>
</evidence>
<protein>
    <recommendedName>
        <fullName evidence="3">Protein AF-9 homolog</fullName>
    </recommendedName>
</protein>
<feature type="domain" description="YEATS" evidence="4">
    <location>
        <begin position="3"/>
        <end position="141"/>
    </location>
</feature>
<dbReference type="VEuPathDB" id="MicrosporidiaDB:CWI37_0116p0050"/>
<keyword evidence="7" id="KW-1185">Reference proteome</keyword>
<keyword evidence="3" id="KW-0227">DNA damage</keyword>
<dbReference type="VEuPathDB" id="MicrosporidiaDB:CWI38_0083p0020"/>
<comment type="subunit">
    <text evidence="3">Component of the SWR1 chromatin-remodeling complex and of the NuA4 histone acetyltransferase complex.</text>
</comment>
<dbReference type="CDD" id="cd16887">
    <property type="entry name" value="YEATS"/>
    <property type="match status" value="1"/>
</dbReference>
<dbReference type="EMBL" id="PITK01000083">
    <property type="protein sequence ID" value="TBU20365.1"/>
    <property type="molecule type" value="Genomic_DNA"/>
</dbReference>
<dbReference type="AlphaFoldDB" id="A0A4Q9LC05"/>
<sequence length="171" mass="20002">MKRVENVNLTRKITIVSSSIPLTPEEQLENTPATHKWTIYIKSPTDTPLDYISTVTYKLHDTFITPLVETKYPFVLTETGWGEFNINVRISFIDINEKPISLNHFLRLYNENGESGCTNETHDEIIFRSPCNDLYRSLMENDIKEDNLTEKEEEEGYNIDNAIEYMLKQFE</sequence>
<evidence type="ECO:0000313" key="7">
    <source>
        <dbReference type="Proteomes" id="UP000292282"/>
    </source>
</evidence>
<evidence type="ECO:0000256" key="3">
    <source>
        <dbReference type="RuleBase" id="RU367117"/>
    </source>
</evidence>
<dbReference type="Proteomes" id="UP000292362">
    <property type="component" value="Unassembled WGS sequence"/>
</dbReference>
<dbReference type="PANTHER" id="PTHR23195">
    <property type="entry name" value="YEATS DOMAIN"/>
    <property type="match status" value="1"/>
</dbReference>
<comment type="domain">
    <text evidence="3">The coiled-coil domain is required for assembly into the NuA4 complex.</text>
</comment>
<comment type="subcellular location">
    <subcellularLocation>
        <location evidence="3">Nucleus</location>
    </subcellularLocation>
    <subcellularLocation>
        <location evidence="3">Cytoplasm</location>
    </subcellularLocation>
</comment>
<evidence type="ECO:0000259" key="4">
    <source>
        <dbReference type="PROSITE" id="PS51037"/>
    </source>
</evidence>
<organism evidence="5 8">
    <name type="scientific">Hamiltosporidium tvaerminnensis</name>
    <dbReference type="NCBI Taxonomy" id="1176355"/>
    <lineage>
        <taxon>Eukaryota</taxon>
        <taxon>Fungi</taxon>
        <taxon>Fungi incertae sedis</taxon>
        <taxon>Microsporidia</taxon>
        <taxon>Dubosqiidae</taxon>
        <taxon>Hamiltosporidium</taxon>
    </lineage>
</organism>
<dbReference type="InterPro" id="IPR055129">
    <property type="entry name" value="YEATS_dom"/>
</dbReference>
<dbReference type="GO" id="GO:0000812">
    <property type="term" value="C:Swr1 complex"/>
    <property type="evidence" value="ECO:0007669"/>
    <property type="project" value="UniProtKB-UniRule"/>
</dbReference>
<dbReference type="Pfam" id="PF03366">
    <property type="entry name" value="YEATS"/>
    <property type="match status" value="1"/>
</dbReference>
<dbReference type="PROSITE" id="PS51037">
    <property type="entry name" value="YEATS"/>
    <property type="match status" value="1"/>
</dbReference>
<dbReference type="InterPro" id="IPR038704">
    <property type="entry name" value="YEAST_sf"/>
</dbReference>
<keyword evidence="3" id="KW-0804">Transcription</keyword>
<proteinExistence type="inferred from homology"/>
<keyword evidence="3" id="KW-0156">Chromatin regulator</keyword>
<dbReference type="OrthoDB" id="16041at2759"/>
<dbReference type="Gene3D" id="2.60.40.1970">
    <property type="entry name" value="YEATS domain"/>
    <property type="match status" value="1"/>
</dbReference>
<keyword evidence="3" id="KW-0963">Cytoplasm</keyword>
<dbReference type="GO" id="GO:0006355">
    <property type="term" value="P:regulation of DNA-templated transcription"/>
    <property type="evidence" value="ECO:0007669"/>
    <property type="project" value="InterPro"/>
</dbReference>
<gene>
    <name evidence="3" type="primary">YAF9</name>
    <name evidence="5" type="ORF">CWI37_0116p0050</name>
    <name evidence="6" type="ORF">CWI38_0083p0020</name>
</gene>
<name>A0A4Q9LC05_9MICR</name>
<keyword evidence="3" id="KW-0805">Transcription regulation</keyword>